<name>A0A0V8QH85_9FIRM</name>
<evidence type="ECO:0000313" key="1">
    <source>
        <dbReference type="EMBL" id="KSV59449.1"/>
    </source>
</evidence>
<gene>
    <name evidence="1" type="ORF">ASU35_08975</name>
</gene>
<sequence length="106" mass="12302">MLTVLGNLALYLEEEDCFEEALRQLEKKIQLELSCRRVGGVGKILVDAAYTMERQNTQGEKRKQMYIQAYYLLDLMQENVTKGIVFNHFKAVYGEEIEVEESCCIK</sequence>
<dbReference type="RefSeq" id="WP_058352348.1">
    <property type="nucleotide sequence ID" value="NZ_CABMMD010000135.1"/>
</dbReference>
<accession>A0A0V8QH85</accession>
<proteinExistence type="predicted"/>
<dbReference type="InterPro" id="IPR011990">
    <property type="entry name" value="TPR-like_helical_dom_sf"/>
</dbReference>
<dbReference type="Proteomes" id="UP000054874">
    <property type="component" value="Unassembled WGS sequence"/>
</dbReference>
<organism evidence="1 2">
    <name type="scientific">Acetivibrio ethanolgignens</name>
    <dbReference type="NCBI Taxonomy" id="290052"/>
    <lineage>
        <taxon>Bacteria</taxon>
        <taxon>Bacillati</taxon>
        <taxon>Bacillota</taxon>
        <taxon>Clostridia</taxon>
        <taxon>Eubacteriales</taxon>
        <taxon>Oscillospiraceae</taxon>
        <taxon>Acetivibrio</taxon>
    </lineage>
</organism>
<reference evidence="1 2" key="1">
    <citation type="submission" date="2015-11" db="EMBL/GenBank/DDBJ databases">
        <title>Butyribacter intestini gen. nov., sp. nov., a butyric acid-producing bacterium of the family Lachnospiraceae isolated from the human faeces.</title>
        <authorList>
            <person name="Zou Y."/>
            <person name="Xue W."/>
            <person name="Luo G."/>
            <person name="Lv M."/>
        </authorList>
    </citation>
    <scope>NUCLEOTIDE SEQUENCE [LARGE SCALE GENOMIC DNA]</scope>
    <source>
        <strain evidence="1 2">ACET-33324</strain>
    </source>
</reference>
<comment type="caution">
    <text evidence="1">The sequence shown here is derived from an EMBL/GenBank/DDBJ whole genome shotgun (WGS) entry which is preliminary data.</text>
</comment>
<dbReference type="AlphaFoldDB" id="A0A0V8QH85"/>
<keyword evidence="2" id="KW-1185">Reference proteome</keyword>
<dbReference type="STRING" id="290052.ASU35_08975"/>
<dbReference type="EMBL" id="LNAM01000135">
    <property type="protein sequence ID" value="KSV59449.1"/>
    <property type="molecule type" value="Genomic_DNA"/>
</dbReference>
<dbReference type="Gene3D" id="1.25.40.10">
    <property type="entry name" value="Tetratricopeptide repeat domain"/>
    <property type="match status" value="1"/>
</dbReference>
<protein>
    <recommendedName>
        <fullName evidence="3">MalT-like TPR region domain-containing protein</fullName>
    </recommendedName>
</protein>
<evidence type="ECO:0008006" key="3">
    <source>
        <dbReference type="Google" id="ProtNLM"/>
    </source>
</evidence>
<evidence type="ECO:0000313" key="2">
    <source>
        <dbReference type="Proteomes" id="UP000054874"/>
    </source>
</evidence>